<dbReference type="Gene3D" id="2.60.120.620">
    <property type="entry name" value="q2cbj1_9rhob like domain"/>
    <property type="match status" value="1"/>
</dbReference>
<dbReference type="EMBL" id="MCFI01000013">
    <property type="protein sequence ID" value="ORY80314.1"/>
    <property type="molecule type" value="Genomic_DNA"/>
</dbReference>
<protein>
    <recommendedName>
        <fullName evidence="6">Fe2OG dioxygenase domain-containing protein</fullName>
    </recommendedName>
</protein>
<dbReference type="AlphaFoldDB" id="A0A1Y2FA38"/>
<evidence type="ECO:0000256" key="5">
    <source>
        <dbReference type="ARBA" id="ARBA00023004"/>
    </source>
</evidence>
<dbReference type="GO" id="GO:0031418">
    <property type="term" value="F:L-ascorbic acid binding"/>
    <property type="evidence" value="ECO:0007669"/>
    <property type="project" value="InterPro"/>
</dbReference>
<dbReference type="PANTHER" id="PTHR10869">
    <property type="entry name" value="PROLYL 4-HYDROXYLASE ALPHA SUBUNIT"/>
    <property type="match status" value="1"/>
</dbReference>
<evidence type="ECO:0000313" key="8">
    <source>
        <dbReference type="Proteomes" id="UP000193685"/>
    </source>
</evidence>
<comment type="cofactor">
    <cofactor evidence="1">
        <name>L-ascorbate</name>
        <dbReference type="ChEBI" id="CHEBI:38290"/>
    </cofactor>
</comment>
<reference evidence="7 8" key="1">
    <citation type="submission" date="2016-07" db="EMBL/GenBank/DDBJ databases">
        <title>Pervasive Adenine N6-methylation of Active Genes in Fungi.</title>
        <authorList>
            <consortium name="DOE Joint Genome Institute"/>
            <person name="Mondo S.J."/>
            <person name="Dannebaum R.O."/>
            <person name="Kuo R.C."/>
            <person name="Labutti K."/>
            <person name="Haridas S."/>
            <person name="Kuo A."/>
            <person name="Salamov A."/>
            <person name="Ahrendt S.R."/>
            <person name="Lipzen A."/>
            <person name="Sullivan W."/>
            <person name="Andreopoulos W.B."/>
            <person name="Clum A."/>
            <person name="Lindquist E."/>
            <person name="Daum C."/>
            <person name="Ramamoorthy G.K."/>
            <person name="Gryganskyi A."/>
            <person name="Culley D."/>
            <person name="Magnuson J.K."/>
            <person name="James T.Y."/>
            <person name="O'Malley M.A."/>
            <person name="Stajich J.E."/>
            <person name="Spatafora J.W."/>
            <person name="Visel A."/>
            <person name="Grigoriev I.V."/>
        </authorList>
    </citation>
    <scope>NUCLEOTIDE SEQUENCE [LARGE SCALE GENOMIC DNA]</scope>
    <source>
        <strain evidence="7 8">12-1054</strain>
    </source>
</reference>
<dbReference type="InterPro" id="IPR005123">
    <property type="entry name" value="Oxoglu/Fe-dep_dioxygenase_dom"/>
</dbReference>
<keyword evidence="2" id="KW-0479">Metal-binding</keyword>
<dbReference type="SMART" id="SM00702">
    <property type="entry name" value="P4Hc"/>
    <property type="match status" value="1"/>
</dbReference>
<dbReference type="Proteomes" id="UP000193685">
    <property type="component" value="Unassembled WGS sequence"/>
</dbReference>
<feature type="non-terminal residue" evidence="7">
    <location>
        <position position="190"/>
    </location>
</feature>
<organism evidence="7 8">
    <name type="scientific">Protomyces lactucae-debilis</name>
    <dbReference type="NCBI Taxonomy" id="2754530"/>
    <lineage>
        <taxon>Eukaryota</taxon>
        <taxon>Fungi</taxon>
        <taxon>Dikarya</taxon>
        <taxon>Ascomycota</taxon>
        <taxon>Taphrinomycotina</taxon>
        <taxon>Taphrinomycetes</taxon>
        <taxon>Taphrinales</taxon>
        <taxon>Protomycetaceae</taxon>
        <taxon>Protomyces</taxon>
    </lineage>
</organism>
<dbReference type="InterPro" id="IPR006620">
    <property type="entry name" value="Pro_4_hyd_alph"/>
</dbReference>
<evidence type="ECO:0000256" key="2">
    <source>
        <dbReference type="ARBA" id="ARBA00022723"/>
    </source>
</evidence>
<dbReference type="Pfam" id="PF13640">
    <property type="entry name" value="2OG-FeII_Oxy_3"/>
    <property type="match status" value="1"/>
</dbReference>
<dbReference type="GeneID" id="63783782"/>
<dbReference type="InterPro" id="IPR044862">
    <property type="entry name" value="Pro_4_hyd_alph_FE2OG_OXY"/>
</dbReference>
<dbReference type="GO" id="GO:0005783">
    <property type="term" value="C:endoplasmic reticulum"/>
    <property type="evidence" value="ECO:0007669"/>
    <property type="project" value="TreeGrafter"/>
</dbReference>
<keyword evidence="4" id="KW-0560">Oxidoreductase</keyword>
<dbReference type="GO" id="GO:0005506">
    <property type="term" value="F:iron ion binding"/>
    <property type="evidence" value="ECO:0007669"/>
    <property type="project" value="InterPro"/>
</dbReference>
<dbReference type="InterPro" id="IPR045054">
    <property type="entry name" value="P4HA-like"/>
</dbReference>
<evidence type="ECO:0000259" key="6">
    <source>
        <dbReference type="PROSITE" id="PS51471"/>
    </source>
</evidence>
<keyword evidence="5" id="KW-0408">Iron</keyword>
<feature type="non-terminal residue" evidence="7">
    <location>
        <position position="1"/>
    </location>
</feature>
<gene>
    <name evidence="7" type="ORF">BCR37DRAFT_335408</name>
</gene>
<dbReference type="OMA" id="CESAWTL"/>
<dbReference type="PROSITE" id="PS51471">
    <property type="entry name" value="FE2OG_OXY"/>
    <property type="match status" value="1"/>
</dbReference>
<dbReference type="OrthoDB" id="69177at2759"/>
<evidence type="ECO:0000256" key="3">
    <source>
        <dbReference type="ARBA" id="ARBA00022964"/>
    </source>
</evidence>
<dbReference type="RefSeq" id="XP_040724202.1">
    <property type="nucleotide sequence ID" value="XM_040867183.1"/>
</dbReference>
<evidence type="ECO:0000313" key="7">
    <source>
        <dbReference type="EMBL" id="ORY80314.1"/>
    </source>
</evidence>
<sequence length="190" mass="21463">VRVQELIDDQILIVCNLFPPTVRLAYRRFFETEIAARLSQPVAPKRGEATRTNERFSQHDEEFAAHLYQASGLADMPELVQLSKGRLMGLNPNIRIYRYKPGAFFGPHYDDSVRETIAGRKCESAWTLLIYLSDNLVGGETQFHLGKGEVLAPPVQDGMALLHRHGHNCLLHEGLPVKSGVKWVLRSDLM</sequence>
<keyword evidence="3" id="KW-0223">Dioxygenase</keyword>
<dbReference type="GO" id="GO:0004656">
    <property type="term" value="F:procollagen-proline 4-dioxygenase activity"/>
    <property type="evidence" value="ECO:0007669"/>
    <property type="project" value="TreeGrafter"/>
</dbReference>
<evidence type="ECO:0000256" key="1">
    <source>
        <dbReference type="ARBA" id="ARBA00001961"/>
    </source>
</evidence>
<evidence type="ECO:0000256" key="4">
    <source>
        <dbReference type="ARBA" id="ARBA00023002"/>
    </source>
</evidence>
<feature type="domain" description="Fe2OG dioxygenase" evidence="6">
    <location>
        <begin position="89"/>
        <end position="190"/>
    </location>
</feature>
<accession>A0A1Y2FA38</accession>
<comment type="caution">
    <text evidence="7">The sequence shown here is derived from an EMBL/GenBank/DDBJ whole genome shotgun (WGS) entry which is preliminary data.</text>
</comment>
<name>A0A1Y2FA38_PROLT</name>
<keyword evidence="8" id="KW-1185">Reference proteome</keyword>
<dbReference type="PANTHER" id="PTHR10869:SF236">
    <property type="entry name" value="PROLYL 4-HYDROXYLASE ALPHA SUBUNIT DOMAIN-CONTAINING PROTEIN"/>
    <property type="match status" value="1"/>
</dbReference>
<proteinExistence type="predicted"/>